<evidence type="ECO:0000256" key="2">
    <source>
        <dbReference type="ARBA" id="ARBA00022801"/>
    </source>
</evidence>
<keyword evidence="2" id="KW-0378">Hydrolase</keyword>
<dbReference type="Proteomes" id="UP000675940">
    <property type="component" value="Unassembled WGS sequence"/>
</dbReference>
<dbReference type="Pfam" id="PF13279">
    <property type="entry name" value="4HBT_2"/>
    <property type="match status" value="1"/>
</dbReference>
<dbReference type="Gene3D" id="3.10.129.10">
    <property type="entry name" value="Hotdog Thioesterase"/>
    <property type="match status" value="1"/>
</dbReference>
<protein>
    <submittedName>
        <fullName evidence="3">Acyl-CoA thioesterase</fullName>
    </submittedName>
</protein>
<dbReference type="GO" id="GO:0047617">
    <property type="term" value="F:fatty acyl-CoA hydrolase activity"/>
    <property type="evidence" value="ECO:0007669"/>
    <property type="project" value="TreeGrafter"/>
</dbReference>
<dbReference type="EMBL" id="JAGISH010000001">
    <property type="protein sequence ID" value="MBP0481620.1"/>
    <property type="molecule type" value="Genomic_DNA"/>
</dbReference>
<comment type="similarity">
    <text evidence="1">Belongs to the 4-hydroxybenzoyl-CoA thioesterase family.</text>
</comment>
<dbReference type="SUPFAM" id="SSF54637">
    <property type="entry name" value="Thioesterase/thiol ester dehydrase-isomerase"/>
    <property type="match status" value="1"/>
</dbReference>
<gene>
    <name evidence="3" type="ORF">J5474_03825</name>
</gene>
<dbReference type="PANTHER" id="PTHR31793">
    <property type="entry name" value="4-HYDROXYBENZOYL-COA THIOESTERASE FAMILY MEMBER"/>
    <property type="match status" value="1"/>
</dbReference>
<dbReference type="PANTHER" id="PTHR31793:SF27">
    <property type="entry name" value="NOVEL THIOESTERASE SUPERFAMILY DOMAIN AND SAPOSIN A-TYPE DOMAIN CONTAINING PROTEIN (0610012H03RIK)"/>
    <property type="match status" value="1"/>
</dbReference>
<evidence type="ECO:0000313" key="4">
    <source>
        <dbReference type="Proteomes" id="UP000675940"/>
    </source>
</evidence>
<dbReference type="CDD" id="cd00586">
    <property type="entry name" value="4HBT"/>
    <property type="match status" value="1"/>
</dbReference>
<sequence length="152" mass="16837">MARIPPGNRADYRAFQTIPTRWKDNDQYGHMNNAEYLSLFDTAVSLWQLAQGIALTGPEAHRFLVVESGTRYHAQAGFPDLIHVGLRVGHLGTSSLRFEIGLFRNDEDYACAEGFFAQVLTGPDGRPTAMPDQLRHRFAALLVNPEAIGPVA</sequence>
<dbReference type="InterPro" id="IPR050563">
    <property type="entry name" value="4-hydroxybenzoyl-CoA_TE"/>
</dbReference>
<dbReference type="RefSeq" id="WP_209359441.1">
    <property type="nucleotide sequence ID" value="NZ_JAGISH010000001.1"/>
</dbReference>
<evidence type="ECO:0000256" key="1">
    <source>
        <dbReference type="ARBA" id="ARBA00005953"/>
    </source>
</evidence>
<organism evidence="3 4">
    <name type="scientific">Sagittula salina</name>
    <dbReference type="NCBI Taxonomy" id="2820268"/>
    <lineage>
        <taxon>Bacteria</taxon>
        <taxon>Pseudomonadati</taxon>
        <taxon>Pseudomonadota</taxon>
        <taxon>Alphaproteobacteria</taxon>
        <taxon>Rhodobacterales</taxon>
        <taxon>Roseobacteraceae</taxon>
        <taxon>Sagittula</taxon>
    </lineage>
</organism>
<comment type="caution">
    <text evidence="3">The sequence shown here is derived from an EMBL/GenBank/DDBJ whole genome shotgun (WGS) entry which is preliminary data.</text>
</comment>
<keyword evidence="4" id="KW-1185">Reference proteome</keyword>
<evidence type="ECO:0000313" key="3">
    <source>
        <dbReference type="EMBL" id="MBP0481620.1"/>
    </source>
</evidence>
<reference evidence="3" key="1">
    <citation type="submission" date="2021-03" db="EMBL/GenBank/DDBJ databases">
        <title>Sagittula salina sp. nov. strain M10.9X isolated from the marine waste.</title>
        <authorList>
            <person name="Satari L."/>
            <person name="Molina-Menor E."/>
            <person name="Vidal-Verdu A."/>
            <person name="Pascual J."/>
            <person name="Pereto J."/>
            <person name="Porcar M."/>
        </authorList>
    </citation>
    <scope>NUCLEOTIDE SEQUENCE</scope>
    <source>
        <strain evidence="3">M10.9X</strain>
    </source>
</reference>
<dbReference type="InterPro" id="IPR029069">
    <property type="entry name" value="HotDog_dom_sf"/>
</dbReference>
<name>A0A940MKV2_9RHOB</name>
<dbReference type="AlphaFoldDB" id="A0A940MKV2"/>
<proteinExistence type="inferred from homology"/>
<accession>A0A940MKV2</accession>